<dbReference type="GO" id="GO:0000976">
    <property type="term" value="F:transcription cis-regulatory region binding"/>
    <property type="evidence" value="ECO:0007669"/>
    <property type="project" value="TreeGrafter"/>
</dbReference>
<dbReference type="PANTHER" id="PTHR30055:SF234">
    <property type="entry name" value="HTH-TYPE TRANSCRIPTIONAL REGULATOR BETI"/>
    <property type="match status" value="1"/>
</dbReference>
<protein>
    <submittedName>
        <fullName evidence="6">TetR/AcrR family transcriptional regulator</fullName>
    </submittedName>
</protein>
<dbReference type="PROSITE" id="PS50977">
    <property type="entry name" value="HTH_TETR_2"/>
    <property type="match status" value="1"/>
</dbReference>
<keyword evidence="2 4" id="KW-0238">DNA-binding</keyword>
<keyword evidence="7" id="KW-1185">Reference proteome</keyword>
<sequence>MTEYVLEHGMAGLSLRPLADGVGVTHATLLRHFASKDQLLAEVAEHLRDGLARELDSHADPTGTTSIGDLARGLWHTLCDPRHQRQFLLLFELAGGRGNGGLDPRSLSTSLVHSWLAILIESLTAEGWSRADAVSRATLFLAQARGLQLDLLITGDRARVDAAFEVSLELLTP</sequence>
<dbReference type="RefSeq" id="WP_328856605.1">
    <property type="nucleotide sequence ID" value="NZ_CP108021.1"/>
</dbReference>
<feature type="domain" description="HTH tetR-type" evidence="5">
    <location>
        <begin position="1"/>
        <end position="51"/>
    </location>
</feature>
<reference evidence="6 7" key="1">
    <citation type="submission" date="2022-10" db="EMBL/GenBank/DDBJ databases">
        <title>The complete genomes of actinobacterial strains from the NBC collection.</title>
        <authorList>
            <person name="Joergensen T.S."/>
            <person name="Alvarez Arevalo M."/>
            <person name="Sterndorff E.B."/>
            <person name="Faurdal D."/>
            <person name="Vuksanovic O."/>
            <person name="Mourched A.-S."/>
            <person name="Charusanti P."/>
            <person name="Shaw S."/>
            <person name="Blin K."/>
            <person name="Weber T."/>
        </authorList>
    </citation>
    <scope>NUCLEOTIDE SEQUENCE [LARGE SCALE GENOMIC DNA]</scope>
    <source>
        <strain evidence="6 7">NBC_00319</strain>
    </source>
</reference>
<evidence type="ECO:0000256" key="4">
    <source>
        <dbReference type="PROSITE-ProRule" id="PRU00335"/>
    </source>
</evidence>
<evidence type="ECO:0000313" key="7">
    <source>
        <dbReference type="Proteomes" id="UP001432128"/>
    </source>
</evidence>
<dbReference type="EMBL" id="CP108021">
    <property type="protein sequence ID" value="WUM19039.1"/>
    <property type="molecule type" value="Genomic_DNA"/>
</dbReference>
<dbReference type="GO" id="GO:0003700">
    <property type="term" value="F:DNA-binding transcription factor activity"/>
    <property type="evidence" value="ECO:0007669"/>
    <property type="project" value="TreeGrafter"/>
</dbReference>
<dbReference type="Proteomes" id="UP001432128">
    <property type="component" value="Chromosome"/>
</dbReference>
<dbReference type="PANTHER" id="PTHR30055">
    <property type="entry name" value="HTH-TYPE TRANSCRIPTIONAL REGULATOR RUTR"/>
    <property type="match status" value="1"/>
</dbReference>
<dbReference type="InterPro" id="IPR050109">
    <property type="entry name" value="HTH-type_TetR-like_transc_reg"/>
</dbReference>
<dbReference type="Pfam" id="PF00440">
    <property type="entry name" value="TetR_N"/>
    <property type="match status" value="1"/>
</dbReference>
<keyword evidence="1" id="KW-0805">Transcription regulation</keyword>
<dbReference type="KEGG" id="whr:OG579_15075"/>
<organism evidence="6 7">
    <name type="scientific">Williamsia herbipolensis</name>
    <dbReference type="NCBI Taxonomy" id="1603258"/>
    <lineage>
        <taxon>Bacteria</taxon>
        <taxon>Bacillati</taxon>
        <taxon>Actinomycetota</taxon>
        <taxon>Actinomycetes</taxon>
        <taxon>Mycobacteriales</taxon>
        <taxon>Nocardiaceae</taxon>
        <taxon>Williamsia</taxon>
    </lineage>
</organism>
<name>A0AAU4JZ25_9NOCA</name>
<dbReference type="AlphaFoldDB" id="A0AAU4JZ25"/>
<evidence type="ECO:0000313" key="6">
    <source>
        <dbReference type="EMBL" id="WUM19039.1"/>
    </source>
</evidence>
<proteinExistence type="predicted"/>
<accession>A0AAU4JZ25</accession>
<dbReference type="SUPFAM" id="SSF46689">
    <property type="entry name" value="Homeodomain-like"/>
    <property type="match status" value="1"/>
</dbReference>
<dbReference type="InterPro" id="IPR009057">
    <property type="entry name" value="Homeodomain-like_sf"/>
</dbReference>
<evidence type="ECO:0000256" key="2">
    <source>
        <dbReference type="ARBA" id="ARBA00023125"/>
    </source>
</evidence>
<dbReference type="InterPro" id="IPR001647">
    <property type="entry name" value="HTH_TetR"/>
</dbReference>
<gene>
    <name evidence="6" type="ORF">OG579_15075</name>
</gene>
<evidence type="ECO:0000256" key="3">
    <source>
        <dbReference type="ARBA" id="ARBA00023163"/>
    </source>
</evidence>
<dbReference type="Gene3D" id="1.10.357.10">
    <property type="entry name" value="Tetracycline Repressor, domain 2"/>
    <property type="match status" value="1"/>
</dbReference>
<evidence type="ECO:0000259" key="5">
    <source>
        <dbReference type="PROSITE" id="PS50977"/>
    </source>
</evidence>
<evidence type="ECO:0000256" key="1">
    <source>
        <dbReference type="ARBA" id="ARBA00023015"/>
    </source>
</evidence>
<keyword evidence="3" id="KW-0804">Transcription</keyword>
<feature type="DNA-binding region" description="H-T-H motif" evidence="4">
    <location>
        <begin position="14"/>
        <end position="33"/>
    </location>
</feature>